<dbReference type="GO" id="GO:0005960">
    <property type="term" value="C:glycine cleavage complex"/>
    <property type="evidence" value="ECO:0007669"/>
    <property type="project" value="TreeGrafter"/>
</dbReference>
<dbReference type="EMBL" id="QZJZ01000105">
    <property type="protein sequence ID" value="RJP55937.1"/>
    <property type="molecule type" value="Genomic_DNA"/>
</dbReference>
<reference evidence="9 10" key="1">
    <citation type="journal article" date="2017" name="ISME J.">
        <title>Energy and carbon metabolisms in a deep terrestrial subsurface fluid microbial community.</title>
        <authorList>
            <person name="Momper L."/>
            <person name="Jungbluth S.P."/>
            <person name="Lee M.D."/>
            <person name="Amend J.P."/>
        </authorList>
    </citation>
    <scope>NUCLEOTIDE SEQUENCE [LARGE SCALE GENOMIC DNA]</scope>
    <source>
        <strain evidence="9">SURF_26</strain>
    </source>
</reference>
<feature type="non-terminal residue" evidence="9">
    <location>
        <position position="1"/>
    </location>
</feature>
<dbReference type="AlphaFoldDB" id="A0A3A4QUU7"/>
<name>A0A3A4QUU7_9BACT</name>
<sequence length="340" mass="37243">KSYHEKNGGNGRTQVIVPDSSHGTNPSSAHLAGYEVVSIPSNDKGMVDLDQLKAALSDKTAAFMLTNPNTLGVFDTNILTIAKMVHQAGALLYYDGANLNPLLGISRPGDMGFDVVHVNVHKTFSTPHGGGGPGAGPVGVKKRLIPYLPIPRVVQQSGTYSLEEDNPDSIGRVLAFYANVGILIRSYAYIIINGLEGLTKVGENAILNANYLMARLKKYYSVPHDEAVMHEFVISLKEEADRYGVRAVDVAKWLIDSGIHPSTIYFPLIVAEALMVEPTETEARETLDQFVEEMIRIHDAIRSNADIFHDLPMTTPVSRPDEVLAARKPVLNWHNIHLQD</sequence>
<dbReference type="InterPro" id="IPR020581">
    <property type="entry name" value="GDC_P"/>
</dbReference>
<dbReference type="PANTHER" id="PTHR11773">
    <property type="entry name" value="GLYCINE DEHYDROGENASE, DECARBOXYLATING"/>
    <property type="match status" value="1"/>
</dbReference>
<feature type="domain" description="Glycine dehydrogenase C-terminal" evidence="8">
    <location>
        <begin position="203"/>
        <end position="303"/>
    </location>
</feature>
<evidence type="ECO:0000313" key="9">
    <source>
        <dbReference type="EMBL" id="RJP55937.1"/>
    </source>
</evidence>
<dbReference type="SUPFAM" id="SSF53383">
    <property type="entry name" value="PLP-dependent transferases"/>
    <property type="match status" value="1"/>
</dbReference>
<accession>A0A3A4QUU7</accession>
<dbReference type="EC" id="1.4.4.2" evidence="2"/>
<dbReference type="FunFam" id="3.90.1150.10:FF:000014">
    <property type="entry name" value="Probable glycine dehydrogenase (decarboxylating) subunit 2"/>
    <property type="match status" value="1"/>
</dbReference>
<proteinExistence type="predicted"/>
<dbReference type="PANTHER" id="PTHR11773:SF1">
    <property type="entry name" value="GLYCINE DEHYDROGENASE (DECARBOXYLATING), MITOCHONDRIAL"/>
    <property type="match status" value="1"/>
</dbReference>
<keyword evidence="9" id="KW-0808">Transferase</keyword>
<feature type="region of interest" description="Disordered" evidence="6">
    <location>
        <begin position="1"/>
        <end position="29"/>
    </location>
</feature>
<protein>
    <recommendedName>
        <fullName evidence="2">glycine dehydrogenase (aminomethyl-transferring)</fullName>
        <ecNumber evidence="2">1.4.4.2</ecNumber>
    </recommendedName>
</protein>
<organism evidence="9 10">
    <name type="scientific">Candidatus Auribacter fodinae</name>
    <dbReference type="NCBI Taxonomy" id="2093366"/>
    <lineage>
        <taxon>Bacteria</taxon>
        <taxon>Pseudomonadati</taxon>
        <taxon>Candidatus Auribacterota</taxon>
        <taxon>Candidatus Auribacteria</taxon>
        <taxon>Candidatus Auribacterales</taxon>
        <taxon>Candidatus Auribacteraceae</taxon>
        <taxon>Candidatus Auribacter</taxon>
    </lineage>
</organism>
<dbReference type="Pfam" id="PF21478">
    <property type="entry name" value="GcvP2_C"/>
    <property type="match status" value="1"/>
</dbReference>
<evidence type="ECO:0000256" key="4">
    <source>
        <dbReference type="ARBA" id="ARBA00023002"/>
    </source>
</evidence>
<evidence type="ECO:0000256" key="5">
    <source>
        <dbReference type="ARBA" id="ARBA00049026"/>
    </source>
</evidence>
<dbReference type="GO" id="GO:0008483">
    <property type="term" value="F:transaminase activity"/>
    <property type="evidence" value="ECO:0007669"/>
    <property type="project" value="UniProtKB-KW"/>
</dbReference>
<dbReference type="GO" id="GO:0016594">
    <property type="term" value="F:glycine binding"/>
    <property type="evidence" value="ECO:0007669"/>
    <property type="project" value="TreeGrafter"/>
</dbReference>
<dbReference type="Proteomes" id="UP000266426">
    <property type="component" value="Unassembled WGS sequence"/>
</dbReference>
<dbReference type="GO" id="GO:0004375">
    <property type="term" value="F:glycine dehydrogenase (decarboxylating) activity"/>
    <property type="evidence" value="ECO:0007669"/>
    <property type="project" value="UniProtKB-EC"/>
</dbReference>
<comment type="catalytic activity">
    <reaction evidence="5">
        <text>N(6)-[(R)-lipoyl]-L-lysyl-[glycine-cleavage complex H protein] + glycine + H(+) = N(6)-[(R)-S(8)-aminomethyldihydrolipoyl]-L-lysyl-[glycine-cleavage complex H protein] + CO2</text>
        <dbReference type="Rhea" id="RHEA:24304"/>
        <dbReference type="Rhea" id="RHEA-COMP:10494"/>
        <dbReference type="Rhea" id="RHEA-COMP:10495"/>
        <dbReference type="ChEBI" id="CHEBI:15378"/>
        <dbReference type="ChEBI" id="CHEBI:16526"/>
        <dbReference type="ChEBI" id="CHEBI:57305"/>
        <dbReference type="ChEBI" id="CHEBI:83099"/>
        <dbReference type="ChEBI" id="CHEBI:83143"/>
        <dbReference type="EC" id="1.4.4.2"/>
    </reaction>
</comment>
<comment type="caution">
    <text evidence="9">The sequence shown here is derived from an EMBL/GenBank/DDBJ whole genome shotgun (WGS) entry which is preliminary data.</text>
</comment>
<dbReference type="GO" id="GO:0030170">
    <property type="term" value="F:pyridoxal phosphate binding"/>
    <property type="evidence" value="ECO:0007669"/>
    <property type="project" value="TreeGrafter"/>
</dbReference>
<keyword evidence="9" id="KW-0032">Aminotransferase</keyword>
<dbReference type="InterPro" id="IPR000192">
    <property type="entry name" value="Aminotrans_V_dom"/>
</dbReference>
<comment type="function">
    <text evidence="1">The glycine cleavage system catalyzes the degradation of glycine. The P protein binds the alpha-amino group of glycine through its pyridoxal phosphate cofactor; CO(2) is released and the remaining methylamine moiety is then transferred to the lipoamide cofactor of the H protein.</text>
</comment>
<dbReference type="FunFam" id="3.40.640.10:FF:000224">
    <property type="entry name" value="Probable glycine dehydrogenase (decarboxylating) subunit 2"/>
    <property type="match status" value="1"/>
</dbReference>
<evidence type="ECO:0000256" key="3">
    <source>
        <dbReference type="ARBA" id="ARBA00022898"/>
    </source>
</evidence>
<evidence type="ECO:0000256" key="1">
    <source>
        <dbReference type="ARBA" id="ARBA00003788"/>
    </source>
</evidence>
<keyword evidence="4" id="KW-0560">Oxidoreductase</keyword>
<evidence type="ECO:0000256" key="2">
    <source>
        <dbReference type="ARBA" id="ARBA00012134"/>
    </source>
</evidence>
<evidence type="ECO:0000259" key="8">
    <source>
        <dbReference type="Pfam" id="PF21478"/>
    </source>
</evidence>
<feature type="domain" description="Aminotransferase class V" evidence="7">
    <location>
        <begin position="15"/>
        <end position="129"/>
    </location>
</feature>
<dbReference type="Pfam" id="PF00266">
    <property type="entry name" value="Aminotran_5"/>
    <property type="match status" value="1"/>
</dbReference>
<gene>
    <name evidence="9" type="ORF">C4541_13600</name>
</gene>
<evidence type="ECO:0000256" key="6">
    <source>
        <dbReference type="SAM" id="MobiDB-lite"/>
    </source>
</evidence>
<dbReference type="GO" id="GO:0005829">
    <property type="term" value="C:cytosol"/>
    <property type="evidence" value="ECO:0007669"/>
    <property type="project" value="TreeGrafter"/>
</dbReference>
<dbReference type="InterPro" id="IPR049316">
    <property type="entry name" value="GDC-P_C"/>
</dbReference>
<dbReference type="Gene3D" id="3.40.640.10">
    <property type="entry name" value="Type I PLP-dependent aspartate aminotransferase-like (Major domain)"/>
    <property type="match status" value="1"/>
</dbReference>
<dbReference type="Gene3D" id="3.90.1150.10">
    <property type="entry name" value="Aspartate Aminotransferase, domain 1"/>
    <property type="match status" value="1"/>
</dbReference>
<dbReference type="InterPro" id="IPR015422">
    <property type="entry name" value="PyrdxlP-dep_Trfase_small"/>
</dbReference>
<evidence type="ECO:0000313" key="10">
    <source>
        <dbReference type="Proteomes" id="UP000266426"/>
    </source>
</evidence>
<dbReference type="GO" id="GO:0019464">
    <property type="term" value="P:glycine decarboxylation via glycine cleavage system"/>
    <property type="evidence" value="ECO:0007669"/>
    <property type="project" value="TreeGrafter"/>
</dbReference>
<dbReference type="InterPro" id="IPR015424">
    <property type="entry name" value="PyrdxlP-dep_Trfase"/>
</dbReference>
<dbReference type="InterPro" id="IPR015421">
    <property type="entry name" value="PyrdxlP-dep_Trfase_major"/>
</dbReference>
<evidence type="ECO:0000259" key="7">
    <source>
        <dbReference type="Pfam" id="PF00266"/>
    </source>
</evidence>
<dbReference type="NCBIfam" id="NF003346">
    <property type="entry name" value="PRK04366.1"/>
    <property type="match status" value="1"/>
</dbReference>
<keyword evidence="3" id="KW-0663">Pyridoxal phosphate</keyword>